<dbReference type="AlphaFoldDB" id="A0A7K3LN99"/>
<evidence type="ECO:0000313" key="3">
    <source>
        <dbReference type="EMBL" id="NDK89730.1"/>
    </source>
</evidence>
<sequence length="173" mass="18895">MAQGMSMRTLAPLADLKQPFLSQLERGVSSPSMLSLYKLAKALGVAPGDLLPDEPVTPGAVVFRSGEGHPIHSVDGAVSSAGRLLFTDADHELEISEFDILPEQNNSEWFDHIAEAATYVMTGELRVEVENGGEWVLGRRDVIFCRAGSRSRWTALDPAGTSLLHVIARRRER</sequence>
<name>A0A7K3LN99_9ACTN</name>
<dbReference type="InterPro" id="IPR010982">
    <property type="entry name" value="Lambda_DNA-bd_dom_sf"/>
</dbReference>
<dbReference type="GO" id="GO:0003700">
    <property type="term" value="F:DNA-binding transcription factor activity"/>
    <property type="evidence" value="ECO:0007669"/>
    <property type="project" value="TreeGrafter"/>
</dbReference>
<organism evidence="3 4">
    <name type="scientific">Gordonia desulfuricans</name>
    <dbReference type="NCBI Taxonomy" id="89051"/>
    <lineage>
        <taxon>Bacteria</taxon>
        <taxon>Bacillati</taxon>
        <taxon>Actinomycetota</taxon>
        <taxon>Actinomycetes</taxon>
        <taxon>Mycobacteriales</taxon>
        <taxon>Gordoniaceae</taxon>
        <taxon>Gordonia</taxon>
    </lineage>
</organism>
<dbReference type="InterPro" id="IPR050807">
    <property type="entry name" value="TransReg_Diox_bact_type"/>
</dbReference>
<dbReference type="SUPFAM" id="SSF51182">
    <property type="entry name" value="RmlC-like cupins"/>
    <property type="match status" value="1"/>
</dbReference>
<dbReference type="Gene3D" id="2.60.120.10">
    <property type="entry name" value="Jelly Rolls"/>
    <property type="match status" value="1"/>
</dbReference>
<evidence type="ECO:0000256" key="1">
    <source>
        <dbReference type="ARBA" id="ARBA00023125"/>
    </source>
</evidence>
<dbReference type="SUPFAM" id="SSF47413">
    <property type="entry name" value="lambda repressor-like DNA-binding domains"/>
    <property type="match status" value="1"/>
</dbReference>
<dbReference type="PROSITE" id="PS50943">
    <property type="entry name" value="HTH_CROC1"/>
    <property type="match status" value="1"/>
</dbReference>
<dbReference type="GO" id="GO:0003677">
    <property type="term" value="F:DNA binding"/>
    <property type="evidence" value="ECO:0007669"/>
    <property type="project" value="UniProtKB-KW"/>
</dbReference>
<accession>A0A7K3LN99</accession>
<dbReference type="PANTHER" id="PTHR46797">
    <property type="entry name" value="HTH-TYPE TRANSCRIPTIONAL REGULATOR"/>
    <property type="match status" value="1"/>
</dbReference>
<dbReference type="Pfam" id="PF01381">
    <property type="entry name" value="HTH_3"/>
    <property type="match status" value="1"/>
</dbReference>
<protein>
    <submittedName>
        <fullName evidence="3">Helix-turn-helix domain-containing protein</fullName>
    </submittedName>
</protein>
<dbReference type="Gene3D" id="1.10.260.40">
    <property type="entry name" value="lambda repressor-like DNA-binding domains"/>
    <property type="match status" value="1"/>
</dbReference>
<evidence type="ECO:0000259" key="2">
    <source>
        <dbReference type="PROSITE" id="PS50943"/>
    </source>
</evidence>
<dbReference type="SMART" id="SM00530">
    <property type="entry name" value="HTH_XRE"/>
    <property type="match status" value="1"/>
</dbReference>
<keyword evidence="4" id="KW-1185">Reference proteome</keyword>
<dbReference type="InterPro" id="IPR011051">
    <property type="entry name" value="RmlC_Cupin_sf"/>
</dbReference>
<dbReference type="PANTHER" id="PTHR46797:SF1">
    <property type="entry name" value="METHYLPHOSPHONATE SYNTHASE"/>
    <property type="match status" value="1"/>
</dbReference>
<dbReference type="Proteomes" id="UP000466307">
    <property type="component" value="Unassembled WGS sequence"/>
</dbReference>
<proteinExistence type="predicted"/>
<reference evidence="3 4" key="1">
    <citation type="submission" date="2020-01" db="EMBL/GenBank/DDBJ databases">
        <title>Investigation of new actinobacteria for the biodesulphurisation of diesel fuel.</title>
        <authorList>
            <person name="Athi Narayanan S.M."/>
        </authorList>
    </citation>
    <scope>NUCLEOTIDE SEQUENCE [LARGE SCALE GENOMIC DNA]</scope>
    <source>
        <strain evidence="3 4">213E</strain>
    </source>
</reference>
<dbReference type="InterPro" id="IPR001387">
    <property type="entry name" value="Cro/C1-type_HTH"/>
</dbReference>
<dbReference type="CDD" id="cd00093">
    <property type="entry name" value="HTH_XRE"/>
    <property type="match status" value="1"/>
</dbReference>
<dbReference type="GO" id="GO:0005829">
    <property type="term" value="C:cytosol"/>
    <property type="evidence" value="ECO:0007669"/>
    <property type="project" value="TreeGrafter"/>
</dbReference>
<feature type="domain" description="HTH cro/C1-type" evidence="2">
    <location>
        <begin position="2"/>
        <end position="50"/>
    </location>
</feature>
<comment type="caution">
    <text evidence="3">The sequence shown here is derived from an EMBL/GenBank/DDBJ whole genome shotgun (WGS) entry which is preliminary data.</text>
</comment>
<dbReference type="EMBL" id="JAADZU010000023">
    <property type="protein sequence ID" value="NDK89730.1"/>
    <property type="molecule type" value="Genomic_DNA"/>
</dbReference>
<evidence type="ECO:0000313" key="4">
    <source>
        <dbReference type="Proteomes" id="UP000466307"/>
    </source>
</evidence>
<keyword evidence="1" id="KW-0238">DNA-binding</keyword>
<dbReference type="InterPro" id="IPR014710">
    <property type="entry name" value="RmlC-like_jellyroll"/>
</dbReference>
<gene>
    <name evidence="3" type="ORF">GYA93_09090</name>
</gene>